<dbReference type="Gene3D" id="2.40.50.180">
    <property type="entry name" value="CheA-289, Domain 4"/>
    <property type="match status" value="1"/>
</dbReference>
<dbReference type="RefSeq" id="WP_400878652.1">
    <property type="nucleotide sequence ID" value="NZ_JBIWXY010000001.1"/>
</dbReference>
<dbReference type="PANTHER" id="PTHR22617">
    <property type="entry name" value="CHEMOTAXIS SENSOR HISTIDINE KINASE-RELATED"/>
    <property type="match status" value="1"/>
</dbReference>
<dbReference type="InterPro" id="IPR002545">
    <property type="entry name" value="CheW-lke_dom"/>
</dbReference>
<dbReference type="SUPFAM" id="SSF50341">
    <property type="entry name" value="CheW-like"/>
    <property type="match status" value="1"/>
</dbReference>
<evidence type="ECO:0000259" key="1">
    <source>
        <dbReference type="PROSITE" id="PS50851"/>
    </source>
</evidence>
<protein>
    <submittedName>
        <fullName evidence="2">Chemotaxis protein CheW</fullName>
    </submittedName>
</protein>
<gene>
    <name evidence="2" type="ORF">ACIKP9_02085</name>
</gene>
<organism evidence="2 3">
    <name type="scientific">Methylobacillus methanolivorans</name>
    <dbReference type="NCBI Taxonomy" id="1848927"/>
    <lineage>
        <taxon>Bacteria</taxon>
        <taxon>Pseudomonadati</taxon>
        <taxon>Pseudomonadota</taxon>
        <taxon>Betaproteobacteria</taxon>
        <taxon>Nitrosomonadales</taxon>
        <taxon>Methylophilaceae</taxon>
        <taxon>Methylobacillus</taxon>
    </lineage>
</organism>
<accession>A0ABW8GM37</accession>
<dbReference type="PANTHER" id="PTHR22617:SF43">
    <property type="entry name" value="PROTEIN PILI"/>
    <property type="match status" value="1"/>
</dbReference>
<proteinExistence type="predicted"/>
<feature type="domain" description="CheW-like" evidence="1">
    <location>
        <begin position="29"/>
        <end position="169"/>
    </location>
</feature>
<dbReference type="InterPro" id="IPR039315">
    <property type="entry name" value="CheW"/>
</dbReference>
<dbReference type="Gene3D" id="2.30.30.40">
    <property type="entry name" value="SH3 Domains"/>
    <property type="match status" value="1"/>
</dbReference>
<sequence length="174" mass="19464">MAKSRLNLQAYQQGILERLQQVTAEPEANRSRLAVYAGSERYLLDLRDISEVLPVPTIQAVPLVQPWFMGMANIRGNLYAITDLARFLGVSQQAAVITVESRVLIVHGDFGINAGFLIDSLAGLRSLDEFKLLNMVADVPSHVAGRYEDQQHYQWEVLDIALILEKKEFLQVAA</sequence>
<dbReference type="InterPro" id="IPR036061">
    <property type="entry name" value="CheW-like_dom_sf"/>
</dbReference>
<dbReference type="Pfam" id="PF01584">
    <property type="entry name" value="CheW"/>
    <property type="match status" value="1"/>
</dbReference>
<comment type="caution">
    <text evidence="2">The sequence shown here is derived from an EMBL/GenBank/DDBJ whole genome shotgun (WGS) entry which is preliminary data.</text>
</comment>
<keyword evidence="3" id="KW-1185">Reference proteome</keyword>
<dbReference type="Proteomes" id="UP001617669">
    <property type="component" value="Unassembled WGS sequence"/>
</dbReference>
<dbReference type="EMBL" id="JBIWXY010000001">
    <property type="protein sequence ID" value="MFJ5445010.1"/>
    <property type="molecule type" value="Genomic_DNA"/>
</dbReference>
<evidence type="ECO:0000313" key="3">
    <source>
        <dbReference type="Proteomes" id="UP001617669"/>
    </source>
</evidence>
<reference evidence="2 3" key="1">
    <citation type="submission" date="2024-11" db="EMBL/GenBank/DDBJ databases">
        <authorList>
            <person name="Kaparullina E.N."/>
            <person name="Delegan Y.A."/>
            <person name="Doronina N.V."/>
        </authorList>
    </citation>
    <scope>NUCLEOTIDE SEQUENCE [LARGE SCALE GENOMIC DNA]</scope>
    <source>
        <strain evidence="2 3">7sh_L</strain>
    </source>
</reference>
<evidence type="ECO:0000313" key="2">
    <source>
        <dbReference type="EMBL" id="MFJ5445010.1"/>
    </source>
</evidence>
<name>A0ABW8GM37_9PROT</name>
<dbReference type="SMART" id="SM00260">
    <property type="entry name" value="CheW"/>
    <property type="match status" value="1"/>
</dbReference>
<dbReference type="PROSITE" id="PS50851">
    <property type="entry name" value="CHEW"/>
    <property type="match status" value="1"/>
</dbReference>